<reference evidence="3 4" key="1">
    <citation type="submission" date="2020-08" db="EMBL/GenBank/DDBJ databases">
        <title>Genomic Encyclopedia of Type Strains, Phase IV (KMG-IV): sequencing the most valuable type-strain genomes for metagenomic binning, comparative biology and taxonomic classification.</title>
        <authorList>
            <person name="Goeker M."/>
        </authorList>
    </citation>
    <scope>NUCLEOTIDE SEQUENCE [LARGE SCALE GENOMIC DNA]</scope>
    <source>
        <strain evidence="3 4">DSM 105074</strain>
    </source>
</reference>
<keyword evidence="1 3" id="KW-0808">Transferase</keyword>
<dbReference type="InterPro" id="IPR050769">
    <property type="entry name" value="NAT_camello-type"/>
</dbReference>
<keyword evidence="4" id="KW-1185">Reference proteome</keyword>
<organism evidence="3 4">
    <name type="scientific">Rhabdobacter roseus</name>
    <dbReference type="NCBI Taxonomy" id="1655419"/>
    <lineage>
        <taxon>Bacteria</taxon>
        <taxon>Pseudomonadati</taxon>
        <taxon>Bacteroidota</taxon>
        <taxon>Cytophagia</taxon>
        <taxon>Cytophagales</taxon>
        <taxon>Cytophagaceae</taxon>
        <taxon>Rhabdobacter</taxon>
    </lineage>
</organism>
<dbReference type="Pfam" id="PF00583">
    <property type="entry name" value="Acetyltransf_1"/>
    <property type="match status" value="1"/>
</dbReference>
<dbReference type="SUPFAM" id="SSF55729">
    <property type="entry name" value="Acyl-CoA N-acyltransferases (Nat)"/>
    <property type="match status" value="1"/>
</dbReference>
<dbReference type="Proteomes" id="UP000557307">
    <property type="component" value="Unassembled WGS sequence"/>
</dbReference>
<dbReference type="InterPro" id="IPR016181">
    <property type="entry name" value="Acyl_CoA_acyltransferase"/>
</dbReference>
<name>A0A840TM07_9BACT</name>
<gene>
    <name evidence="3" type="ORF">HNQ92_003423</name>
</gene>
<sequence length="154" mass="17544">MKEIEIIPLPDKEAAPFGLLLLADPSSERIQQYLPLSEVYVARFRQEVVGVYVLCPQEEGLVEIKNLAVKEKYQGKGVGQALLQHAIQKAQSQGFREISIGTANSSVGQLYLYQKMGFEMTSLRKNFFIENYPHPLYEHGLLVKHMIMLTRYLS</sequence>
<dbReference type="InterPro" id="IPR000182">
    <property type="entry name" value="GNAT_dom"/>
</dbReference>
<dbReference type="EMBL" id="JACHGF010000005">
    <property type="protein sequence ID" value="MBB5285266.1"/>
    <property type="molecule type" value="Genomic_DNA"/>
</dbReference>
<feature type="domain" description="N-acetyltransferase" evidence="2">
    <location>
        <begin position="1"/>
        <end position="147"/>
    </location>
</feature>
<keyword evidence="3" id="KW-0012">Acyltransferase</keyword>
<evidence type="ECO:0000313" key="3">
    <source>
        <dbReference type="EMBL" id="MBB5285266.1"/>
    </source>
</evidence>
<dbReference type="EC" id="2.3.1.82" evidence="3"/>
<dbReference type="AlphaFoldDB" id="A0A840TM07"/>
<accession>A0A840TM07</accession>
<dbReference type="RefSeq" id="WP_221307474.1">
    <property type="nucleotide sequence ID" value="NZ_JACHGF010000005.1"/>
</dbReference>
<comment type="caution">
    <text evidence="3">The sequence shown here is derived from an EMBL/GenBank/DDBJ whole genome shotgun (WGS) entry which is preliminary data.</text>
</comment>
<dbReference type="GO" id="GO:0047663">
    <property type="term" value="F:aminoglycoside 6'-N-acetyltransferase activity"/>
    <property type="evidence" value="ECO:0007669"/>
    <property type="project" value="UniProtKB-EC"/>
</dbReference>
<dbReference type="Gene3D" id="3.40.630.30">
    <property type="match status" value="1"/>
</dbReference>
<dbReference type="CDD" id="cd04301">
    <property type="entry name" value="NAT_SF"/>
    <property type="match status" value="1"/>
</dbReference>
<protein>
    <submittedName>
        <fullName evidence="3">Aminoglycoside 6'-N-acetyltransferase I</fullName>
        <ecNumber evidence="3">2.3.1.82</ecNumber>
    </submittedName>
</protein>
<evidence type="ECO:0000313" key="4">
    <source>
        <dbReference type="Proteomes" id="UP000557307"/>
    </source>
</evidence>
<proteinExistence type="predicted"/>
<dbReference type="PANTHER" id="PTHR13947">
    <property type="entry name" value="GNAT FAMILY N-ACETYLTRANSFERASE"/>
    <property type="match status" value="1"/>
</dbReference>
<dbReference type="PANTHER" id="PTHR13947:SF37">
    <property type="entry name" value="LD18367P"/>
    <property type="match status" value="1"/>
</dbReference>
<evidence type="ECO:0000259" key="2">
    <source>
        <dbReference type="PROSITE" id="PS51186"/>
    </source>
</evidence>
<evidence type="ECO:0000256" key="1">
    <source>
        <dbReference type="ARBA" id="ARBA00022679"/>
    </source>
</evidence>
<dbReference type="PROSITE" id="PS51186">
    <property type="entry name" value="GNAT"/>
    <property type="match status" value="1"/>
</dbReference>